<keyword evidence="3 6" id="KW-1133">Transmembrane helix</keyword>
<feature type="transmembrane region" description="Helical" evidence="6">
    <location>
        <begin position="309"/>
        <end position="336"/>
    </location>
</feature>
<keyword evidence="2 6" id="KW-0812">Transmembrane</keyword>
<dbReference type="GO" id="GO:0016020">
    <property type="term" value="C:membrane"/>
    <property type="evidence" value="ECO:0007669"/>
    <property type="project" value="UniProtKB-SubCell"/>
</dbReference>
<dbReference type="InterPro" id="IPR013057">
    <property type="entry name" value="AA_transpt_TM"/>
</dbReference>
<reference evidence="9" key="1">
    <citation type="journal article" date="2008" name="Nat. Genet.">
        <title>The Pristionchus pacificus genome provides a unique perspective on nematode lifestyle and parasitism.</title>
        <authorList>
            <person name="Dieterich C."/>
            <person name="Clifton S.W."/>
            <person name="Schuster L.N."/>
            <person name="Chinwalla A."/>
            <person name="Delehaunty K."/>
            <person name="Dinkelacker I."/>
            <person name="Fulton L."/>
            <person name="Fulton R."/>
            <person name="Godfrey J."/>
            <person name="Minx P."/>
            <person name="Mitreva M."/>
            <person name="Roeseler W."/>
            <person name="Tian H."/>
            <person name="Witte H."/>
            <person name="Yang S.P."/>
            <person name="Wilson R.K."/>
            <person name="Sommer R.J."/>
        </authorList>
    </citation>
    <scope>NUCLEOTIDE SEQUENCE [LARGE SCALE GENOMIC DNA]</scope>
    <source>
        <strain evidence="9">PS312</strain>
    </source>
</reference>
<feature type="transmembrane region" description="Helical" evidence="6">
    <location>
        <begin position="342"/>
        <end position="368"/>
    </location>
</feature>
<evidence type="ECO:0000256" key="4">
    <source>
        <dbReference type="ARBA" id="ARBA00023136"/>
    </source>
</evidence>
<keyword evidence="9" id="KW-1185">Reference proteome</keyword>
<evidence type="ECO:0000259" key="7">
    <source>
        <dbReference type="Pfam" id="PF01490"/>
    </source>
</evidence>
<feature type="transmembrane region" description="Helical" evidence="6">
    <location>
        <begin position="279"/>
        <end position="297"/>
    </location>
</feature>
<dbReference type="PANTHER" id="PTHR22950">
    <property type="entry name" value="AMINO ACID TRANSPORTER"/>
    <property type="match status" value="1"/>
</dbReference>
<organism evidence="8 9">
    <name type="scientific">Pristionchus pacificus</name>
    <name type="common">Parasitic nematode worm</name>
    <dbReference type="NCBI Taxonomy" id="54126"/>
    <lineage>
        <taxon>Eukaryota</taxon>
        <taxon>Metazoa</taxon>
        <taxon>Ecdysozoa</taxon>
        <taxon>Nematoda</taxon>
        <taxon>Chromadorea</taxon>
        <taxon>Rhabditida</taxon>
        <taxon>Rhabditina</taxon>
        <taxon>Diplogasteromorpha</taxon>
        <taxon>Diplogasteroidea</taxon>
        <taxon>Neodiplogasteridae</taxon>
        <taxon>Pristionchus</taxon>
    </lineage>
</organism>
<evidence type="ECO:0000256" key="1">
    <source>
        <dbReference type="ARBA" id="ARBA00004141"/>
    </source>
</evidence>
<dbReference type="Pfam" id="PF01490">
    <property type="entry name" value="Aa_trans"/>
    <property type="match status" value="1"/>
</dbReference>
<evidence type="ECO:0000256" key="6">
    <source>
        <dbReference type="SAM" id="Phobius"/>
    </source>
</evidence>
<feature type="transmembrane region" description="Helical" evidence="6">
    <location>
        <begin position="464"/>
        <end position="486"/>
    </location>
</feature>
<evidence type="ECO:0000256" key="3">
    <source>
        <dbReference type="ARBA" id="ARBA00022989"/>
    </source>
</evidence>
<comment type="subcellular location">
    <subcellularLocation>
        <location evidence="1">Membrane</location>
        <topology evidence="1">Multi-pass membrane protein</topology>
    </subcellularLocation>
</comment>
<feature type="transmembrane region" description="Helical" evidence="6">
    <location>
        <begin position="173"/>
        <end position="197"/>
    </location>
</feature>
<feature type="region of interest" description="Disordered" evidence="5">
    <location>
        <begin position="54"/>
        <end position="77"/>
    </location>
</feature>
<dbReference type="Proteomes" id="UP000005239">
    <property type="component" value="Unassembled WGS sequence"/>
</dbReference>
<proteinExistence type="predicted"/>
<feature type="region of interest" description="Disordered" evidence="5">
    <location>
        <begin position="1"/>
        <end position="30"/>
    </location>
</feature>
<gene>
    <name evidence="8" type="primary">WBGene00099704</name>
</gene>
<feature type="transmembrane region" description="Helical" evidence="6">
    <location>
        <begin position="236"/>
        <end position="259"/>
    </location>
</feature>
<sequence length="544" mass="59401">MQRHAVTQSPPRSTCSESLTHPPTLPQGDMVSLQDQTMTSSARPLMDAASRSALTLGDGSHGKGGGSNGDVERTSESTVQEGHKLGWIVTALFIVADMVGGGVVAMPVAFVNSGLHMGVILMISISLVFLYTGWQLGVVWNIMQERWPEYHDHCRKPFPEIAKRSMGPKAKKFTSLLVNVTLFGICVVYLLLSANIAHYFVDNFVPEPFRISYCWTIVVLAVLLAPFTYLKSPADFWPVIVLAMVTTTLAVVAIVSGVLRDAPVCHSAAHFPAVETNKVIISIGTFLFAFSGHYVFPTIQHDMREPKKFSWSVSLGFLMVVLLYMPLSTISFWVYGSSMKSSVIYSVQCFANFMIAVHCILTLVIVVNPVNQELEHFFKVAHHFGKGRFALRTAVLTAVVFVGLTVPDFLPVMGVVGSSTIPLGCVVLPSLFYLWINAAEEYEWQKNKIPSVMDVIRRTKKTTLALNLFLLLVAVGGGTIATYINLTDLKDTNFKPPCYMSVFTGDNNVTFGGGDAGGHGFSSHCCGQFSNISSFLETCGGSDH</sequence>
<feature type="domain" description="Amino acid transporter transmembrane" evidence="7">
    <location>
        <begin position="83"/>
        <end position="456"/>
    </location>
</feature>
<dbReference type="EnsemblMetazoa" id="PPA10150.1">
    <property type="protein sequence ID" value="PPA10150.1"/>
    <property type="gene ID" value="WBGene00099704"/>
</dbReference>
<evidence type="ECO:0000256" key="2">
    <source>
        <dbReference type="ARBA" id="ARBA00022692"/>
    </source>
</evidence>
<dbReference type="PANTHER" id="PTHR22950:SF703">
    <property type="entry name" value="AMINO ACID TRANSPORTER TRANSMEMBRANE DOMAIN-CONTAINING PROTEIN"/>
    <property type="match status" value="1"/>
</dbReference>
<feature type="transmembrane region" description="Helical" evidence="6">
    <location>
        <begin position="209"/>
        <end position="229"/>
    </location>
</feature>
<protein>
    <submittedName>
        <fullName evidence="8">Amino acid transporter</fullName>
    </submittedName>
</protein>
<feature type="transmembrane region" description="Helical" evidence="6">
    <location>
        <begin position="115"/>
        <end position="134"/>
    </location>
</feature>
<dbReference type="AlphaFoldDB" id="A0A8R1U7L5"/>
<evidence type="ECO:0000313" key="9">
    <source>
        <dbReference type="Proteomes" id="UP000005239"/>
    </source>
</evidence>
<evidence type="ECO:0000313" key="8">
    <source>
        <dbReference type="EnsemblMetazoa" id="PPA10150.1"/>
    </source>
</evidence>
<feature type="transmembrane region" description="Helical" evidence="6">
    <location>
        <begin position="85"/>
        <end position="109"/>
    </location>
</feature>
<reference evidence="8" key="2">
    <citation type="submission" date="2022-06" db="UniProtKB">
        <authorList>
            <consortium name="EnsemblMetazoa"/>
        </authorList>
    </citation>
    <scope>IDENTIFICATION</scope>
    <source>
        <strain evidence="8">PS312</strain>
    </source>
</reference>
<feature type="transmembrane region" description="Helical" evidence="6">
    <location>
        <begin position="412"/>
        <end position="436"/>
    </location>
</feature>
<feature type="compositionally biased region" description="Polar residues" evidence="5">
    <location>
        <begin position="1"/>
        <end position="21"/>
    </location>
</feature>
<feature type="transmembrane region" description="Helical" evidence="6">
    <location>
        <begin position="389"/>
        <end position="406"/>
    </location>
</feature>
<evidence type="ECO:0000256" key="5">
    <source>
        <dbReference type="SAM" id="MobiDB-lite"/>
    </source>
</evidence>
<accession>A0A8R1U7L5</accession>
<keyword evidence="4 6" id="KW-0472">Membrane</keyword>
<name>A0A8R1U7L5_PRIPA</name>